<feature type="repeat" description="PPR" evidence="2">
    <location>
        <begin position="358"/>
        <end position="392"/>
    </location>
</feature>
<dbReference type="NCBIfam" id="TIGR00756">
    <property type="entry name" value="PPR"/>
    <property type="match status" value="6"/>
</dbReference>
<dbReference type="STRING" id="29655.A0A0K9P3E3"/>
<dbReference type="FunFam" id="1.25.40.10:FF:000366">
    <property type="entry name" value="Pentatricopeptide (PPR) repeat-containing protein"/>
    <property type="match status" value="1"/>
</dbReference>
<dbReference type="GO" id="GO:0003723">
    <property type="term" value="F:RNA binding"/>
    <property type="evidence" value="ECO:0007669"/>
    <property type="project" value="InterPro"/>
</dbReference>
<sequence>MLHRLLTPRIAGSAVGSLLHSLNTWSSSAYPQVQQAHARLIKTGEIADAHFVTKLVSLYASLRRFSDATLLFDAIPNPDIVCFSNFITPLSLSDRPALAISLFRFMLSSGIQTDRFLLPSLIKACTSSVAGKCGRQLHSMVCVLGLASDSFVQSSLVQFYLKCDSIVDARLLFDRMTDRNVVSWSIIITGYARRGCVDEALLLLHRMQSSGIEPNLITWNGLISGFNSKNYALEAVLVLKRMWTDGFLPDKITVSSVLSAIGDLEDVTAGTQIHGYAIKQGLESYTGVTSASIDMYGKCHHTSEMIRVFQEMKNSGNILDDVACCNALISGLSRNNQIDRSLEIFRELNQRGDKVNLNVISWTSIISSCVQNGKDVEALELFVEMQASGFKPNKITIPCLLPACSNIAILNYGKSIHCFALRGGISDDVYVGSALVDTYAKCGKIKYARMLFDFMPERNVVSWNAMFGGYAMHGKTMSSIKLFDLMQTKSDHKPDFITFSCLLSACSQTGHTEEGLFYFDSMRLDYGITARTEHYACMVSLLGRVGKLEEAHNIIKDMPIEADGCVWGALLSSCKARGDVKLAEIAAEKLFEIEPRHVGNYILLSNIYAAKGMHDRVDGVRERMKRLGLRKNAGCSWIEVKKKVHVLLAGDDAHPQMSMITMRLEHLSLDMKKIGYVPRTGVVLQDVEEQEKEHILCGHSEKLALGVGLLNTESGSCLRIIKNLRICGDCHSFIKFASMFEEREILVRDTNRFHRFKNGVCSCTDYW</sequence>
<feature type="domain" description="DYW" evidence="3">
    <location>
        <begin position="675"/>
        <end position="767"/>
    </location>
</feature>
<dbReference type="GO" id="GO:0009451">
    <property type="term" value="P:RNA modification"/>
    <property type="evidence" value="ECO:0007669"/>
    <property type="project" value="InterPro"/>
</dbReference>
<dbReference type="InterPro" id="IPR046848">
    <property type="entry name" value="E_motif"/>
</dbReference>
<dbReference type="Pfam" id="PF14432">
    <property type="entry name" value="DYW_deaminase"/>
    <property type="match status" value="1"/>
</dbReference>
<organism evidence="4 5">
    <name type="scientific">Zostera marina</name>
    <name type="common">Eelgrass</name>
    <dbReference type="NCBI Taxonomy" id="29655"/>
    <lineage>
        <taxon>Eukaryota</taxon>
        <taxon>Viridiplantae</taxon>
        <taxon>Streptophyta</taxon>
        <taxon>Embryophyta</taxon>
        <taxon>Tracheophyta</taxon>
        <taxon>Spermatophyta</taxon>
        <taxon>Magnoliopsida</taxon>
        <taxon>Liliopsida</taxon>
        <taxon>Zosteraceae</taxon>
        <taxon>Zostera</taxon>
    </lineage>
</organism>
<dbReference type="PANTHER" id="PTHR47926:SF386">
    <property type="entry name" value="PENTATRICOPEPTIDE REPEAT-CONTAINING PROTEIN"/>
    <property type="match status" value="1"/>
</dbReference>
<evidence type="ECO:0000313" key="4">
    <source>
        <dbReference type="EMBL" id="KMZ63561.1"/>
    </source>
</evidence>
<evidence type="ECO:0000259" key="3">
    <source>
        <dbReference type="Pfam" id="PF14432"/>
    </source>
</evidence>
<dbReference type="Gene3D" id="1.25.40.10">
    <property type="entry name" value="Tetratricopeptide repeat domain"/>
    <property type="match status" value="4"/>
</dbReference>
<dbReference type="InterPro" id="IPR011990">
    <property type="entry name" value="TPR-like_helical_dom_sf"/>
</dbReference>
<dbReference type="OrthoDB" id="428658at2759"/>
<evidence type="ECO:0000313" key="5">
    <source>
        <dbReference type="Proteomes" id="UP000036987"/>
    </source>
</evidence>
<feature type="repeat" description="PPR" evidence="2">
    <location>
        <begin position="428"/>
        <end position="462"/>
    </location>
</feature>
<dbReference type="OMA" id="DSCVWGA"/>
<dbReference type="Pfam" id="PF20431">
    <property type="entry name" value="E_motif"/>
    <property type="match status" value="1"/>
</dbReference>
<comment type="caution">
    <text evidence="4">The sequence shown here is derived from an EMBL/GenBank/DDBJ whole genome shotgun (WGS) entry which is preliminary data.</text>
</comment>
<keyword evidence="1" id="KW-0677">Repeat</keyword>
<dbReference type="EMBL" id="LFYR01001213">
    <property type="protein sequence ID" value="KMZ63561.1"/>
    <property type="molecule type" value="Genomic_DNA"/>
</dbReference>
<dbReference type="GO" id="GO:0008270">
    <property type="term" value="F:zinc ion binding"/>
    <property type="evidence" value="ECO:0007669"/>
    <property type="project" value="InterPro"/>
</dbReference>
<protein>
    <submittedName>
        <fullName evidence="4">Pentatricopeptide repeat-containing protein</fullName>
    </submittedName>
</protein>
<proteinExistence type="predicted"/>
<dbReference type="InterPro" id="IPR002885">
    <property type="entry name" value="PPR_rpt"/>
</dbReference>
<dbReference type="AlphaFoldDB" id="A0A0K9P3E3"/>
<gene>
    <name evidence="4" type="ORF">ZOSMA_3G00380</name>
</gene>
<feature type="repeat" description="PPR" evidence="2">
    <location>
        <begin position="215"/>
        <end position="249"/>
    </location>
</feature>
<keyword evidence="5" id="KW-1185">Reference proteome</keyword>
<feature type="repeat" description="PPR" evidence="2">
    <location>
        <begin position="180"/>
        <end position="214"/>
    </location>
</feature>
<dbReference type="Pfam" id="PF13041">
    <property type="entry name" value="PPR_2"/>
    <property type="match status" value="3"/>
</dbReference>
<feature type="repeat" description="PPR" evidence="2">
    <location>
        <begin position="321"/>
        <end position="355"/>
    </location>
</feature>
<evidence type="ECO:0000256" key="1">
    <source>
        <dbReference type="ARBA" id="ARBA00022737"/>
    </source>
</evidence>
<dbReference type="FunFam" id="1.25.40.10:FF:000344">
    <property type="entry name" value="Pentatricopeptide repeat-containing protein"/>
    <property type="match status" value="2"/>
</dbReference>
<dbReference type="Proteomes" id="UP000036987">
    <property type="component" value="Unassembled WGS sequence"/>
</dbReference>
<evidence type="ECO:0000256" key="2">
    <source>
        <dbReference type="PROSITE-ProRule" id="PRU00708"/>
    </source>
</evidence>
<name>A0A0K9P3E3_ZOSMR</name>
<dbReference type="Pfam" id="PF01535">
    <property type="entry name" value="PPR"/>
    <property type="match status" value="3"/>
</dbReference>
<dbReference type="InterPro" id="IPR046960">
    <property type="entry name" value="PPR_At4g14850-like_plant"/>
</dbReference>
<reference evidence="5" key="1">
    <citation type="journal article" date="2016" name="Nature">
        <title>The genome of the seagrass Zostera marina reveals angiosperm adaptation to the sea.</title>
        <authorList>
            <person name="Olsen J.L."/>
            <person name="Rouze P."/>
            <person name="Verhelst B."/>
            <person name="Lin Y.-C."/>
            <person name="Bayer T."/>
            <person name="Collen J."/>
            <person name="Dattolo E."/>
            <person name="De Paoli E."/>
            <person name="Dittami S."/>
            <person name="Maumus F."/>
            <person name="Michel G."/>
            <person name="Kersting A."/>
            <person name="Lauritano C."/>
            <person name="Lohaus R."/>
            <person name="Toepel M."/>
            <person name="Tonon T."/>
            <person name="Vanneste K."/>
            <person name="Amirebrahimi M."/>
            <person name="Brakel J."/>
            <person name="Bostroem C."/>
            <person name="Chovatia M."/>
            <person name="Grimwood J."/>
            <person name="Jenkins J.W."/>
            <person name="Jueterbock A."/>
            <person name="Mraz A."/>
            <person name="Stam W.T."/>
            <person name="Tice H."/>
            <person name="Bornberg-Bauer E."/>
            <person name="Green P.J."/>
            <person name="Pearson G.A."/>
            <person name="Procaccini G."/>
            <person name="Duarte C.M."/>
            <person name="Schmutz J."/>
            <person name="Reusch T.B.H."/>
            <person name="Van de Peer Y."/>
        </authorList>
    </citation>
    <scope>NUCLEOTIDE SEQUENCE [LARGE SCALE GENOMIC DNA]</scope>
    <source>
        <strain evidence="5">cv. Finnish</strain>
    </source>
</reference>
<dbReference type="PANTHER" id="PTHR47926">
    <property type="entry name" value="PENTATRICOPEPTIDE REPEAT-CONTAINING PROTEIN"/>
    <property type="match status" value="1"/>
</dbReference>
<accession>A0A0K9P3E3</accession>
<dbReference type="PROSITE" id="PS51375">
    <property type="entry name" value="PPR"/>
    <property type="match status" value="5"/>
</dbReference>
<dbReference type="InterPro" id="IPR032867">
    <property type="entry name" value="DYW_dom"/>
</dbReference>